<name>A0A4Z1T1K0_GIAMU</name>
<dbReference type="AlphaFoldDB" id="A0A4Z1T1K0"/>
<reference evidence="2 3" key="1">
    <citation type="submission" date="2019-05" db="EMBL/GenBank/DDBJ databases">
        <title>The compact genome of Giardia muris reveals important steps in the evolution of intestinal protozoan parasites.</title>
        <authorList>
            <person name="Xu F."/>
            <person name="Jimenez-Gonzalez A."/>
            <person name="Einarsson E."/>
            <person name="Astvaldsson A."/>
            <person name="Peirasmaki D."/>
            <person name="Eckmann L."/>
            <person name="Andersson J.O."/>
            <person name="Svard S.G."/>
            <person name="Jerlstrom-Hultqvist J."/>
        </authorList>
    </citation>
    <scope>NUCLEOTIDE SEQUENCE [LARGE SCALE GENOMIC DNA]</scope>
    <source>
        <strain evidence="2 3">Roberts-Thomson</strain>
    </source>
</reference>
<gene>
    <name evidence="2" type="ORF">GMRT_14854</name>
</gene>
<dbReference type="EMBL" id="VDLU01000005">
    <property type="protein sequence ID" value="TNJ26231.1"/>
    <property type="molecule type" value="Genomic_DNA"/>
</dbReference>
<keyword evidence="3" id="KW-1185">Reference proteome</keyword>
<accession>A0A4Z1T1K0</accession>
<evidence type="ECO:0000256" key="1">
    <source>
        <dbReference type="SAM" id="Phobius"/>
    </source>
</evidence>
<protein>
    <submittedName>
        <fullName evidence="2">Uncharacterized protein</fullName>
    </submittedName>
</protein>
<keyword evidence="1" id="KW-0472">Membrane</keyword>
<evidence type="ECO:0000313" key="2">
    <source>
        <dbReference type="EMBL" id="TNJ26231.1"/>
    </source>
</evidence>
<keyword evidence="1" id="KW-1133">Transmembrane helix</keyword>
<dbReference type="VEuPathDB" id="GiardiaDB:GMRT_14854"/>
<feature type="transmembrane region" description="Helical" evidence="1">
    <location>
        <begin position="79"/>
        <end position="102"/>
    </location>
</feature>
<dbReference type="Proteomes" id="UP000315496">
    <property type="component" value="Chromosome 5"/>
</dbReference>
<comment type="caution">
    <text evidence="2">The sequence shown here is derived from an EMBL/GenBank/DDBJ whole genome shotgun (WGS) entry which is preliminary data.</text>
</comment>
<organism evidence="2 3">
    <name type="scientific">Giardia muris</name>
    <dbReference type="NCBI Taxonomy" id="5742"/>
    <lineage>
        <taxon>Eukaryota</taxon>
        <taxon>Metamonada</taxon>
        <taxon>Diplomonadida</taxon>
        <taxon>Hexamitidae</taxon>
        <taxon>Giardiinae</taxon>
        <taxon>Giardia</taxon>
    </lineage>
</organism>
<proteinExistence type="predicted"/>
<sequence length="108" mass="12155">MLFFEEVSERADALLAHGNQLHETVGRLGEQIEALEGLIQAEEAKLLPLRRRTVFDIVAKRSDTTTTFLLLRMSGMTHLLISIVNIIVLTLLACLFMAHIVLPRLSFL</sequence>
<keyword evidence="1" id="KW-0812">Transmembrane</keyword>
<evidence type="ECO:0000313" key="3">
    <source>
        <dbReference type="Proteomes" id="UP000315496"/>
    </source>
</evidence>